<dbReference type="AlphaFoldDB" id="A0A7I9WGC3"/>
<evidence type="ECO:0000256" key="2">
    <source>
        <dbReference type="PROSITE-ProRule" id="PRU00335"/>
    </source>
</evidence>
<sequence length="219" mass="25032">MTRAICPPAVGDWYHDLAGGLRKRPLQERSRAMIQSVLQAATELVIEVGYEAVVVSPTLLLDRSGVSRGSFYAFFESPERVLDELAYQGVRQSTTSLAQAFRTMPGHHWTEIIDVLIELYTAEHRIPLIRELWVCQNLTQRARELDQLAINDMAVLMLAEFRSYGPVFETLTEVHCRVSLHAVERLFQYAFLNRSDGDPPILGEARRMLVDYFASYLRE</sequence>
<proteinExistence type="predicted"/>
<dbReference type="GO" id="GO:0003677">
    <property type="term" value="F:DNA binding"/>
    <property type="evidence" value="ECO:0007669"/>
    <property type="project" value="UniProtKB-UniRule"/>
</dbReference>
<dbReference type="InterPro" id="IPR009057">
    <property type="entry name" value="Homeodomain-like_sf"/>
</dbReference>
<evidence type="ECO:0000313" key="5">
    <source>
        <dbReference type="Proteomes" id="UP000465241"/>
    </source>
</evidence>
<organism evidence="4 5">
    <name type="scientific">Mycolicibacterium murale</name>
    <dbReference type="NCBI Taxonomy" id="182220"/>
    <lineage>
        <taxon>Bacteria</taxon>
        <taxon>Bacillati</taxon>
        <taxon>Actinomycetota</taxon>
        <taxon>Actinomycetes</taxon>
        <taxon>Mycobacteriales</taxon>
        <taxon>Mycobacteriaceae</taxon>
        <taxon>Mycolicibacterium</taxon>
    </lineage>
</organism>
<comment type="caution">
    <text evidence="4">The sequence shown here is derived from an EMBL/GenBank/DDBJ whole genome shotgun (WGS) entry which is preliminary data.</text>
</comment>
<keyword evidence="1 2" id="KW-0238">DNA-binding</keyword>
<evidence type="ECO:0000259" key="3">
    <source>
        <dbReference type="PROSITE" id="PS50977"/>
    </source>
</evidence>
<gene>
    <name evidence="4" type="ORF">MMUR_08800</name>
</gene>
<dbReference type="InterPro" id="IPR001647">
    <property type="entry name" value="HTH_TetR"/>
</dbReference>
<dbReference type="Proteomes" id="UP000465241">
    <property type="component" value="Unassembled WGS sequence"/>
</dbReference>
<keyword evidence="5" id="KW-1185">Reference proteome</keyword>
<dbReference type="PROSITE" id="PS50977">
    <property type="entry name" value="HTH_TETR_2"/>
    <property type="match status" value="1"/>
</dbReference>
<dbReference type="Gene3D" id="1.10.357.10">
    <property type="entry name" value="Tetracycline Repressor, domain 2"/>
    <property type="match status" value="1"/>
</dbReference>
<evidence type="ECO:0000256" key="1">
    <source>
        <dbReference type="ARBA" id="ARBA00023125"/>
    </source>
</evidence>
<evidence type="ECO:0000313" key="4">
    <source>
        <dbReference type="EMBL" id="GFG56744.1"/>
    </source>
</evidence>
<protein>
    <recommendedName>
        <fullName evidence="3">HTH tetR-type domain-containing protein</fullName>
    </recommendedName>
</protein>
<dbReference type="RefSeq" id="WP_246243599.1">
    <property type="nucleotide sequence ID" value="NZ_BAAAMC010000009.1"/>
</dbReference>
<name>A0A7I9WGC3_9MYCO</name>
<dbReference type="SUPFAM" id="SSF46689">
    <property type="entry name" value="Homeodomain-like"/>
    <property type="match status" value="1"/>
</dbReference>
<reference evidence="4 5" key="1">
    <citation type="journal article" date="2019" name="Emerg. Microbes Infect.">
        <title>Comprehensive subspecies identification of 175 nontuberculous mycobacteria species based on 7547 genomic profiles.</title>
        <authorList>
            <person name="Matsumoto Y."/>
            <person name="Kinjo T."/>
            <person name="Motooka D."/>
            <person name="Nabeya D."/>
            <person name="Jung N."/>
            <person name="Uechi K."/>
            <person name="Horii T."/>
            <person name="Iida T."/>
            <person name="Fujita J."/>
            <person name="Nakamura S."/>
        </authorList>
    </citation>
    <scope>NUCLEOTIDE SEQUENCE [LARGE SCALE GENOMIC DNA]</scope>
    <source>
        <strain evidence="4 5">JCM 13392</strain>
    </source>
</reference>
<dbReference type="EMBL" id="BLKT01000003">
    <property type="protein sequence ID" value="GFG56744.1"/>
    <property type="molecule type" value="Genomic_DNA"/>
</dbReference>
<feature type="domain" description="HTH tetR-type" evidence="3">
    <location>
        <begin position="31"/>
        <end position="93"/>
    </location>
</feature>
<accession>A0A7I9WGC3</accession>
<feature type="DNA-binding region" description="H-T-H motif" evidence="2">
    <location>
        <begin position="56"/>
        <end position="75"/>
    </location>
</feature>